<dbReference type="Gene3D" id="3.40.50.300">
    <property type="entry name" value="P-loop containing nucleotide triphosphate hydrolases"/>
    <property type="match status" value="1"/>
</dbReference>
<protein>
    <recommendedName>
        <fullName evidence="10">DNA mismatch repair proteins mutS family domain-containing protein</fullName>
    </recommendedName>
</protein>
<dbReference type="SUPFAM" id="SSF52540">
    <property type="entry name" value="P-loop containing nucleoside triphosphate hydrolases"/>
    <property type="match status" value="1"/>
</dbReference>
<feature type="compositionally biased region" description="Basic residues" evidence="5">
    <location>
        <begin position="236"/>
        <end position="247"/>
    </location>
</feature>
<evidence type="ECO:0000313" key="9">
    <source>
        <dbReference type="Proteomes" id="UP000266841"/>
    </source>
</evidence>
<name>K0TKE2_THAOC</name>
<dbReference type="GO" id="GO:0140664">
    <property type="term" value="F:ATP-dependent DNA damage sensor activity"/>
    <property type="evidence" value="ECO:0007669"/>
    <property type="project" value="InterPro"/>
</dbReference>
<dbReference type="Pfam" id="PF05192">
    <property type="entry name" value="MutS_III"/>
    <property type="match status" value="1"/>
</dbReference>
<comment type="caution">
    <text evidence="8">The sequence shown here is derived from an EMBL/GenBank/DDBJ whole genome shotgun (WGS) entry which is preliminary data.</text>
</comment>
<feature type="compositionally biased region" description="Basic and acidic residues" evidence="5">
    <location>
        <begin position="488"/>
        <end position="500"/>
    </location>
</feature>
<accession>K0TKE2</accession>
<evidence type="ECO:0000256" key="1">
    <source>
        <dbReference type="ARBA" id="ARBA00006271"/>
    </source>
</evidence>
<dbReference type="InterPro" id="IPR007861">
    <property type="entry name" value="DNA_mismatch_repair_MutS_clamp"/>
</dbReference>
<keyword evidence="4" id="KW-0238">DNA-binding</keyword>
<dbReference type="SMART" id="SM00533">
    <property type="entry name" value="MUTSd"/>
    <property type="match status" value="1"/>
</dbReference>
<dbReference type="Gene3D" id="1.10.1420.10">
    <property type="match status" value="3"/>
</dbReference>
<evidence type="ECO:0000313" key="8">
    <source>
        <dbReference type="EMBL" id="EJK74526.1"/>
    </source>
</evidence>
<dbReference type="SUPFAM" id="SSF48334">
    <property type="entry name" value="DNA repair protein MutS, domain III"/>
    <property type="match status" value="1"/>
</dbReference>
<dbReference type="InterPro" id="IPR045076">
    <property type="entry name" value="MutS"/>
</dbReference>
<feature type="region of interest" description="Disordered" evidence="5">
    <location>
        <begin position="1"/>
        <end position="146"/>
    </location>
</feature>
<keyword evidence="2" id="KW-0547">Nucleotide-binding</keyword>
<feature type="region of interest" description="Disordered" evidence="5">
    <location>
        <begin position="233"/>
        <end position="252"/>
    </location>
</feature>
<feature type="domain" description="DNA mismatch repair protein MutS core" evidence="6">
    <location>
        <begin position="345"/>
        <end position="777"/>
    </location>
</feature>
<keyword evidence="9" id="KW-1185">Reference proteome</keyword>
<dbReference type="Pfam" id="PF05190">
    <property type="entry name" value="MutS_IV"/>
    <property type="match status" value="1"/>
</dbReference>
<dbReference type="PIRSF" id="PIRSF005813">
    <property type="entry name" value="MSH2"/>
    <property type="match status" value="1"/>
</dbReference>
<dbReference type="GO" id="GO:0006298">
    <property type="term" value="P:mismatch repair"/>
    <property type="evidence" value="ECO:0007669"/>
    <property type="project" value="InterPro"/>
</dbReference>
<dbReference type="Proteomes" id="UP000266841">
    <property type="component" value="Unassembled WGS sequence"/>
</dbReference>
<feature type="region of interest" description="Disordered" evidence="5">
    <location>
        <begin position="484"/>
        <end position="528"/>
    </location>
</feature>
<keyword evidence="3" id="KW-0067">ATP-binding</keyword>
<dbReference type="GO" id="GO:0030983">
    <property type="term" value="F:mismatched DNA binding"/>
    <property type="evidence" value="ECO:0007669"/>
    <property type="project" value="InterPro"/>
</dbReference>
<evidence type="ECO:0000256" key="4">
    <source>
        <dbReference type="ARBA" id="ARBA00023125"/>
    </source>
</evidence>
<evidence type="ECO:0000256" key="2">
    <source>
        <dbReference type="ARBA" id="ARBA00022741"/>
    </source>
</evidence>
<dbReference type="GO" id="GO:0005524">
    <property type="term" value="F:ATP binding"/>
    <property type="evidence" value="ECO:0007669"/>
    <property type="project" value="UniProtKB-KW"/>
</dbReference>
<dbReference type="SMART" id="SM00534">
    <property type="entry name" value="MUTSac"/>
    <property type="match status" value="1"/>
</dbReference>
<dbReference type="InterPro" id="IPR036187">
    <property type="entry name" value="DNA_mismatch_repair_MutS_sf"/>
</dbReference>
<sequence>MDKNKKRKKRRRAPPSEGRDLSQKTNGDGFGYPSDEDEAPRRRSQARLEQKVGARSFPTGHDDNNLDKTRRSLPTPSGWAQLSKKVGHSERPGSEAASEFTLTSANKKGSKHNPYTKSTHKTPGTKSSSSSAPSTTRSRSTKSRTTHHVVAAISENLARETCVASLDAGRPTYLHITKQGNGQTYAETLALLRMLNPDEVLLNEGRRNSQLANKIVALFGQAEAEGIQAVVAPNKNGKKGKKQKGRPSRFANQRDDVASLDGSLACETVVKFLPRSYFDQTKGAELLRKLAREGTYDATIVEEFILLSSSFAVLQYTQLCLGCGLSRGRATMINLELLVNAKTGRTTNSLVGTIDCTKTSIGGRLLRTNLLAPPTRLDTITARLDLVDSLLDDEEFFYAVMEHLEDLPDVDKMLSYISMTPKKKFGKEGNGALFGQTESQAISAKIASKGISALVCIKSTLSVVPSFAHVLEVQLKDMDQRFNNSAAAKDKRQGDGRIDRDSDESTTVVDSEASRNGATRDSSLKIGLGNESPAKLPVASKQGRHQLLRAILLAMKQPSLSRVLDAVTDIFTESTSYTKNSHAMRHQECFALKPNTDGMMDVLRKAFLANVDDIYRLADEYAETYDMNVQVKETSARGYYLSISSADLGVDLALPDVFIQPVKNGKLIHCTTEEVYSLNNRAQENVQDLLLMTHGRIQEVLQVARDNFDCLASLSDAIALLDMCHCFADNVASSRLPWTRPILTDSASDPSQDTEEVTRGGGSLAIRNGRYPIDTSSVGALAEGEYVPNDTFASSLQNFVVLTGINGSGKSTYLKQVALITVLAHCGSYVPASEASIPIRDQICTRIGSADDQEHNISSFLAEMKETAMICNNTTERSLFLLDELGRATSNEDGVAIAWAVSEFLLTKRAMTFFVTHYPQISKLAEVYPNVQVGRSL</sequence>
<dbReference type="PANTHER" id="PTHR11361:SF148">
    <property type="entry name" value="DNA MISMATCH REPAIR PROTEIN MSH6"/>
    <property type="match status" value="1"/>
</dbReference>
<evidence type="ECO:0000256" key="3">
    <source>
        <dbReference type="ARBA" id="ARBA00022840"/>
    </source>
</evidence>
<dbReference type="AlphaFoldDB" id="K0TKE2"/>
<dbReference type="OrthoDB" id="276261at2759"/>
<feature type="compositionally biased region" description="Low complexity" evidence="5">
    <location>
        <begin position="121"/>
        <end position="138"/>
    </location>
</feature>
<dbReference type="InterPro" id="IPR007696">
    <property type="entry name" value="DNA_mismatch_repair_MutS_core"/>
</dbReference>
<dbReference type="InterPro" id="IPR027417">
    <property type="entry name" value="P-loop_NTPase"/>
</dbReference>
<evidence type="ECO:0000259" key="6">
    <source>
        <dbReference type="SMART" id="SM00533"/>
    </source>
</evidence>
<feature type="domain" description="DNA mismatch repair proteins mutS family" evidence="7">
    <location>
        <begin position="797"/>
        <end position="937"/>
    </location>
</feature>
<dbReference type="PANTHER" id="PTHR11361">
    <property type="entry name" value="DNA MISMATCH REPAIR PROTEIN MUTS FAMILY MEMBER"/>
    <property type="match status" value="1"/>
</dbReference>
<dbReference type="EMBL" id="AGNL01003584">
    <property type="protein sequence ID" value="EJK74526.1"/>
    <property type="molecule type" value="Genomic_DNA"/>
</dbReference>
<evidence type="ECO:0000259" key="7">
    <source>
        <dbReference type="SMART" id="SM00534"/>
    </source>
</evidence>
<reference evidence="8 9" key="1">
    <citation type="journal article" date="2012" name="Genome Biol.">
        <title>Genome and low-iron response of an oceanic diatom adapted to chronic iron limitation.</title>
        <authorList>
            <person name="Lommer M."/>
            <person name="Specht M."/>
            <person name="Roy A.S."/>
            <person name="Kraemer L."/>
            <person name="Andreson R."/>
            <person name="Gutowska M.A."/>
            <person name="Wolf J."/>
            <person name="Bergner S.V."/>
            <person name="Schilhabel M.B."/>
            <person name="Klostermeier U.C."/>
            <person name="Beiko R.G."/>
            <person name="Rosenstiel P."/>
            <person name="Hippler M."/>
            <person name="Laroche J."/>
        </authorList>
    </citation>
    <scope>NUCLEOTIDE SEQUENCE [LARGE SCALE GENOMIC DNA]</scope>
    <source>
        <strain evidence="8 9">CCMP1005</strain>
    </source>
</reference>
<proteinExistence type="inferred from homology"/>
<dbReference type="Pfam" id="PF00488">
    <property type="entry name" value="MutS_V"/>
    <property type="match status" value="1"/>
</dbReference>
<gene>
    <name evidence="8" type="ORF">THAOC_03788</name>
</gene>
<dbReference type="InterPro" id="IPR000432">
    <property type="entry name" value="DNA_mismatch_repair_MutS_C"/>
</dbReference>
<evidence type="ECO:0000256" key="5">
    <source>
        <dbReference type="SAM" id="MobiDB-lite"/>
    </source>
</evidence>
<dbReference type="OMA" id="CNHATER"/>
<feature type="compositionally biased region" description="Basic residues" evidence="5">
    <location>
        <begin position="1"/>
        <end position="13"/>
    </location>
</feature>
<dbReference type="GO" id="GO:0032301">
    <property type="term" value="C:MutSalpha complex"/>
    <property type="evidence" value="ECO:0007669"/>
    <property type="project" value="TreeGrafter"/>
</dbReference>
<feature type="compositionally biased region" description="Polar residues" evidence="5">
    <location>
        <begin position="505"/>
        <end position="521"/>
    </location>
</feature>
<evidence type="ECO:0008006" key="10">
    <source>
        <dbReference type="Google" id="ProtNLM"/>
    </source>
</evidence>
<dbReference type="InterPro" id="IPR011184">
    <property type="entry name" value="DNA_mismatch_repair_Msh2"/>
</dbReference>
<feature type="compositionally biased region" description="Basic and acidic residues" evidence="5">
    <location>
        <begin position="60"/>
        <end position="70"/>
    </location>
</feature>
<organism evidence="8 9">
    <name type="scientific">Thalassiosira oceanica</name>
    <name type="common">Marine diatom</name>
    <dbReference type="NCBI Taxonomy" id="159749"/>
    <lineage>
        <taxon>Eukaryota</taxon>
        <taxon>Sar</taxon>
        <taxon>Stramenopiles</taxon>
        <taxon>Ochrophyta</taxon>
        <taxon>Bacillariophyta</taxon>
        <taxon>Coscinodiscophyceae</taxon>
        <taxon>Thalassiosirophycidae</taxon>
        <taxon>Thalassiosirales</taxon>
        <taxon>Thalassiosiraceae</taxon>
        <taxon>Thalassiosira</taxon>
    </lineage>
</organism>
<dbReference type="eggNOG" id="KOG0220">
    <property type="taxonomic scope" value="Eukaryota"/>
</dbReference>
<comment type="similarity">
    <text evidence="1">Belongs to the DNA mismatch repair MutS family.</text>
</comment>